<evidence type="ECO:0000313" key="3">
    <source>
        <dbReference type="Proteomes" id="UP000529783"/>
    </source>
</evidence>
<reference evidence="2 3" key="1">
    <citation type="submission" date="2020-07" db="EMBL/GenBank/DDBJ databases">
        <title>Sequencing the genomes of 1000 actinobacteria strains.</title>
        <authorList>
            <person name="Klenk H.-P."/>
        </authorList>
    </citation>
    <scope>NUCLEOTIDE SEQUENCE [LARGE SCALE GENOMIC DNA]</scope>
    <source>
        <strain evidence="2 3">DSM 40398</strain>
    </source>
</reference>
<organism evidence="2 3">
    <name type="scientific">Actinomadura luteofluorescens</name>
    <dbReference type="NCBI Taxonomy" id="46163"/>
    <lineage>
        <taxon>Bacteria</taxon>
        <taxon>Bacillati</taxon>
        <taxon>Actinomycetota</taxon>
        <taxon>Actinomycetes</taxon>
        <taxon>Streptosporangiales</taxon>
        <taxon>Thermomonosporaceae</taxon>
        <taxon>Actinomadura</taxon>
    </lineage>
</organism>
<evidence type="ECO:0000313" key="2">
    <source>
        <dbReference type="EMBL" id="NYD47780.1"/>
    </source>
</evidence>
<accession>A0A7Y9EIG3</accession>
<proteinExistence type="predicted"/>
<evidence type="ECO:0000256" key="1">
    <source>
        <dbReference type="SAM" id="MobiDB-lite"/>
    </source>
</evidence>
<protein>
    <submittedName>
        <fullName evidence="2">Uncharacterized protein</fullName>
    </submittedName>
</protein>
<dbReference type="EMBL" id="JACCBA010000001">
    <property type="protein sequence ID" value="NYD47780.1"/>
    <property type="molecule type" value="Genomic_DNA"/>
</dbReference>
<name>A0A7Y9EIG3_9ACTN</name>
<sequence>MARTGPDAKEIQARRLLDDIAAYRCHLNAPASARPKDLTETGRPPDTAG</sequence>
<gene>
    <name evidence="2" type="ORF">BJY14_003763</name>
</gene>
<dbReference type="AlphaFoldDB" id="A0A7Y9EIG3"/>
<keyword evidence="3" id="KW-1185">Reference proteome</keyword>
<dbReference type="Proteomes" id="UP000529783">
    <property type="component" value="Unassembled WGS sequence"/>
</dbReference>
<feature type="region of interest" description="Disordered" evidence="1">
    <location>
        <begin position="29"/>
        <end position="49"/>
    </location>
</feature>
<comment type="caution">
    <text evidence="2">The sequence shown here is derived from an EMBL/GenBank/DDBJ whole genome shotgun (WGS) entry which is preliminary data.</text>
</comment>
<dbReference type="RefSeq" id="WP_179844811.1">
    <property type="nucleotide sequence ID" value="NZ_JACCBA010000001.1"/>
</dbReference>